<keyword evidence="3" id="KW-1185">Reference proteome</keyword>
<reference evidence="2 3" key="1">
    <citation type="submission" date="2020-10" db="EMBL/GenBank/DDBJ databases">
        <authorList>
            <person name="Klimov P.B."/>
            <person name="Dyachkov S.M."/>
            <person name="Chetverikov P.E."/>
        </authorList>
    </citation>
    <scope>NUCLEOTIDE SEQUENCE [LARGE SCALE GENOMIC DNA]</scope>
    <source>
        <strain evidence="2">BMOC 18-1129-001#AD2665</strain>
        <tissue evidence="2">Entire mites</tissue>
    </source>
</reference>
<dbReference type="Proteomes" id="UP000825002">
    <property type="component" value="Unassembled WGS sequence"/>
</dbReference>
<organism evidence="2 3">
    <name type="scientific">Fragariocoptes setiger</name>
    <dbReference type="NCBI Taxonomy" id="1670756"/>
    <lineage>
        <taxon>Eukaryota</taxon>
        <taxon>Metazoa</taxon>
        <taxon>Ecdysozoa</taxon>
        <taxon>Arthropoda</taxon>
        <taxon>Chelicerata</taxon>
        <taxon>Arachnida</taxon>
        <taxon>Acari</taxon>
        <taxon>Acariformes</taxon>
        <taxon>Trombidiformes</taxon>
        <taxon>Prostigmata</taxon>
        <taxon>Eupodina</taxon>
        <taxon>Eriophyoidea</taxon>
        <taxon>Phytoptidae</taxon>
        <taxon>Fragariocoptes</taxon>
    </lineage>
</organism>
<accession>A0ABQ7SCC4</accession>
<feature type="region of interest" description="Disordered" evidence="1">
    <location>
        <begin position="62"/>
        <end position="81"/>
    </location>
</feature>
<feature type="compositionally biased region" description="Low complexity" evidence="1">
    <location>
        <begin position="199"/>
        <end position="215"/>
    </location>
</feature>
<feature type="region of interest" description="Disordered" evidence="1">
    <location>
        <begin position="197"/>
        <end position="246"/>
    </location>
</feature>
<sequence length="312" mass="34809">METVLLASMASTCSFNRHLLDHFGRETNDGQQLWASKFLKDRHHLVHKSLASNSGIELETLETESKNAAPGTSGKQTSQISEEQHLDLIEGGNKIGSIAEEYWTSELVSSLAAKWFMVRMSLRGKLKRYSRTIGSFKRALLYNNNNLGNTDANTQNNLKCYLRASQSSDAIAASDIHHQPHTCTIRRVPTLPALSETMQTTTSQSSNNSLLNNSTDIFHDESSSSSSVTSSTSSPSSQQEQQRKPVRRLGALNEWNADWQRQAMADRLERRLAKISSLRSNEAPRLVASGDDLDMQRDIIFQLTINFHLAGE</sequence>
<evidence type="ECO:0000256" key="1">
    <source>
        <dbReference type="SAM" id="MobiDB-lite"/>
    </source>
</evidence>
<gene>
    <name evidence="2" type="ORF">GZH46_00384</name>
</gene>
<proteinExistence type="predicted"/>
<comment type="caution">
    <text evidence="2">The sequence shown here is derived from an EMBL/GenBank/DDBJ whole genome shotgun (WGS) entry which is preliminary data.</text>
</comment>
<evidence type="ECO:0000313" key="3">
    <source>
        <dbReference type="Proteomes" id="UP000825002"/>
    </source>
</evidence>
<dbReference type="EMBL" id="JAIFTH010000038">
    <property type="protein sequence ID" value="KAG9511055.1"/>
    <property type="molecule type" value="Genomic_DNA"/>
</dbReference>
<protein>
    <submittedName>
        <fullName evidence="2">Uncharacterized protein</fullName>
    </submittedName>
</protein>
<name>A0ABQ7SCC4_9ACAR</name>
<evidence type="ECO:0000313" key="2">
    <source>
        <dbReference type="EMBL" id="KAG9511055.1"/>
    </source>
</evidence>
<feature type="compositionally biased region" description="Low complexity" evidence="1">
    <location>
        <begin position="223"/>
        <end position="237"/>
    </location>
</feature>